<dbReference type="PANTHER" id="PTHR32301:SF8">
    <property type="entry name" value="SULFOTRANSFERASE DOMAIN-CONTAINING PROTEIN"/>
    <property type="match status" value="1"/>
</dbReference>
<dbReference type="Pfam" id="PF03567">
    <property type="entry name" value="Sulfotransfer_2"/>
    <property type="match status" value="1"/>
</dbReference>
<protein>
    <submittedName>
        <fullName evidence="2">Uncharacterized protein</fullName>
    </submittedName>
</protein>
<keyword evidence="1" id="KW-0812">Transmembrane</keyword>
<dbReference type="Gene3D" id="3.40.50.300">
    <property type="entry name" value="P-loop containing nucleotide triphosphate hydrolases"/>
    <property type="match status" value="1"/>
</dbReference>
<proteinExistence type="predicted"/>
<keyword evidence="1" id="KW-1133">Transmembrane helix</keyword>
<comment type="caution">
    <text evidence="2">The sequence shown here is derived from an EMBL/GenBank/DDBJ whole genome shotgun (WGS) entry which is preliminary data.</text>
</comment>
<organism evidence="2 3">
    <name type="scientific">Dictyostelium firmibasis</name>
    <dbReference type="NCBI Taxonomy" id="79012"/>
    <lineage>
        <taxon>Eukaryota</taxon>
        <taxon>Amoebozoa</taxon>
        <taxon>Evosea</taxon>
        <taxon>Eumycetozoa</taxon>
        <taxon>Dictyostelia</taxon>
        <taxon>Dictyosteliales</taxon>
        <taxon>Dictyosteliaceae</taxon>
        <taxon>Dictyostelium</taxon>
    </lineage>
</organism>
<dbReference type="InterPro" id="IPR053259">
    <property type="entry name" value="Golvesin-related_Golgi"/>
</dbReference>
<dbReference type="InterPro" id="IPR005331">
    <property type="entry name" value="Sulfotransferase"/>
</dbReference>
<accession>A0AAN7YYH9</accession>
<gene>
    <name evidence="2" type="ORF">RB653_002098</name>
</gene>
<feature type="transmembrane region" description="Helical" evidence="1">
    <location>
        <begin position="7"/>
        <end position="26"/>
    </location>
</feature>
<dbReference type="EMBL" id="JAVFKY010000004">
    <property type="protein sequence ID" value="KAK5577160.1"/>
    <property type="molecule type" value="Genomic_DNA"/>
</dbReference>
<keyword evidence="1" id="KW-0472">Membrane</keyword>
<keyword evidence="3" id="KW-1185">Reference proteome</keyword>
<dbReference type="SUPFAM" id="SSF52540">
    <property type="entry name" value="P-loop containing nucleoside triphosphate hydrolases"/>
    <property type="match status" value="1"/>
</dbReference>
<evidence type="ECO:0000313" key="2">
    <source>
        <dbReference type="EMBL" id="KAK5577160.1"/>
    </source>
</evidence>
<dbReference type="Proteomes" id="UP001344447">
    <property type="component" value="Unassembled WGS sequence"/>
</dbReference>
<sequence length="505" mass="59765">MTKIINFRFIILSIVLVTGFTIYIFMNLYGNENPIKGSDLLTPKNKLATIEKEIKKKVVNEICRKDIDDYAVDEESKYYYQFNDKGSMTNYFLTYQYYYFIEEYNNKQFSDSNKYNLSKYQYPELTKFQSNFTPTIEEIDQKINLIKEKYDNGEMESQLKSTTTTTITTTTKLTTSIRNKRKQPTKPITFENDGAYHSLALKKFRARVWSEFYLNYWRDKYFLLFTSEKGLSFRPPRLCLPLDTSKPLLTTPYLFLHIPKCGGTTMYNHFSKHFNKAGTLQQWAHPNPSEYKKVQDSKNFIIGHFEMGIHLILKEKEQKTHNYMTMLRDPVDRVISNYFYHKHSPGDPQHIIARDNSIENWIIKSPRANNEITRVLSGITINEEPIPSNETFNMALYHLRSMRFVGITEKYSESLALFKFYTGLDNPNTNERLKFSKFRPSGITTQIIENIKQRNWMDILLYEEALKMFERQIDIVGRDNFEKQLKKIIDNSPNTTKRVRTRKSN</sequence>
<evidence type="ECO:0000313" key="3">
    <source>
        <dbReference type="Proteomes" id="UP001344447"/>
    </source>
</evidence>
<dbReference type="GO" id="GO:0008146">
    <property type="term" value="F:sulfotransferase activity"/>
    <property type="evidence" value="ECO:0007669"/>
    <property type="project" value="InterPro"/>
</dbReference>
<dbReference type="GO" id="GO:0016020">
    <property type="term" value="C:membrane"/>
    <property type="evidence" value="ECO:0007669"/>
    <property type="project" value="InterPro"/>
</dbReference>
<name>A0AAN7YYH9_9MYCE</name>
<reference evidence="2 3" key="1">
    <citation type="submission" date="2023-11" db="EMBL/GenBank/DDBJ databases">
        <title>Dfirmibasis_genome.</title>
        <authorList>
            <person name="Edelbroek B."/>
            <person name="Kjellin J."/>
            <person name="Jerlstrom-Hultqvist J."/>
            <person name="Soderbom F."/>
        </authorList>
    </citation>
    <scope>NUCLEOTIDE SEQUENCE [LARGE SCALE GENOMIC DNA]</scope>
    <source>
        <strain evidence="2 3">TNS-C-14</strain>
    </source>
</reference>
<dbReference type="AlphaFoldDB" id="A0AAN7YYH9"/>
<dbReference type="PANTHER" id="PTHR32301">
    <property type="entry name" value="COUNTIN RECEPTOR CNR3-RELATED"/>
    <property type="match status" value="1"/>
</dbReference>
<dbReference type="InterPro" id="IPR027417">
    <property type="entry name" value="P-loop_NTPase"/>
</dbReference>
<evidence type="ECO:0000256" key="1">
    <source>
        <dbReference type="SAM" id="Phobius"/>
    </source>
</evidence>